<evidence type="ECO:0000256" key="5">
    <source>
        <dbReference type="ARBA" id="ARBA00023136"/>
    </source>
</evidence>
<feature type="transmembrane region" description="Helical" evidence="6">
    <location>
        <begin position="72"/>
        <end position="91"/>
    </location>
</feature>
<evidence type="ECO:0000256" key="4">
    <source>
        <dbReference type="ARBA" id="ARBA00022989"/>
    </source>
</evidence>
<evidence type="ECO:0008006" key="9">
    <source>
        <dbReference type="Google" id="ProtNLM"/>
    </source>
</evidence>
<keyword evidence="3 6" id="KW-0812">Transmembrane</keyword>
<evidence type="ECO:0000313" key="7">
    <source>
        <dbReference type="EMBL" id="GGA31720.1"/>
    </source>
</evidence>
<dbReference type="InterPro" id="IPR036259">
    <property type="entry name" value="MFS_trans_sf"/>
</dbReference>
<keyword evidence="4 6" id="KW-1133">Transmembrane helix</keyword>
<dbReference type="SUPFAM" id="SSF103473">
    <property type="entry name" value="MFS general substrate transporter"/>
    <property type="match status" value="1"/>
</dbReference>
<gene>
    <name evidence="7" type="ORF">GCM10010981_21070</name>
</gene>
<evidence type="ECO:0000256" key="1">
    <source>
        <dbReference type="ARBA" id="ARBA00004651"/>
    </source>
</evidence>
<keyword evidence="8" id="KW-1185">Reference proteome</keyword>
<dbReference type="RefSeq" id="WP_188794147.1">
    <property type="nucleotide sequence ID" value="NZ_BMJA01000001.1"/>
</dbReference>
<dbReference type="EMBL" id="BMJA01000001">
    <property type="protein sequence ID" value="GGA31720.1"/>
    <property type="molecule type" value="Genomic_DNA"/>
</dbReference>
<dbReference type="InterPro" id="IPR050189">
    <property type="entry name" value="MFS_Efflux_Transporters"/>
</dbReference>
<comment type="caution">
    <text evidence="7">The sequence shown here is derived from an EMBL/GenBank/DDBJ whole genome shotgun (WGS) entry which is preliminary data.</text>
</comment>
<proteinExistence type="predicted"/>
<evidence type="ECO:0000256" key="3">
    <source>
        <dbReference type="ARBA" id="ARBA00022692"/>
    </source>
</evidence>
<dbReference type="PANTHER" id="PTHR43124">
    <property type="entry name" value="PURINE EFFLUX PUMP PBUE"/>
    <property type="match status" value="1"/>
</dbReference>
<organism evidence="7 8">
    <name type="scientific">Dyella nitratireducens</name>
    <dbReference type="NCBI Taxonomy" id="1849580"/>
    <lineage>
        <taxon>Bacteria</taxon>
        <taxon>Pseudomonadati</taxon>
        <taxon>Pseudomonadota</taxon>
        <taxon>Gammaproteobacteria</taxon>
        <taxon>Lysobacterales</taxon>
        <taxon>Rhodanobacteraceae</taxon>
        <taxon>Dyella</taxon>
    </lineage>
</organism>
<evidence type="ECO:0000313" key="8">
    <source>
        <dbReference type="Proteomes" id="UP000620046"/>
    </source>
</evidence>
<keyword evidence="2" id="KW-1003">Cell membrane</keyword>
<keyword evidence="5 6" id="KW-0472">Membrane</keyword>
<dbReference type="PANTHER" id="PTHR43124:SF3">
    <property type="entry name" value="CHLORAMPHENICOL EFFLUX PUMP RV0191"/>
    <property type="match status" value="1"/>
</dbReference>
<feature type="transmembrane region" description="Helical" evidence="6">
    <location>
        <begin position="6"/>
        <end position="33"/>
    </location>
</feature>
<feature type="transmembrane region" description="Helical" evidence="6">
    <location>
        <begin position="45"/>
        <end position="66"/>
    </location>
</feature>
<dbReference type="Proteomes" id="UP000620046">
    <property type="component" value="Unassembled WGS sequence"/>
</dbReference>
<comment type="subcellular location">
    <subcellularLocation>
        <location evidence="1">Cell membrane</location>
        <topology evidence="1">Multi-pass membrane protein</topology>
    </subcellularLocation>
</comment>
<evidence type="ECO:0000256" key="6">
    <source>
        <dbReference type="SAM" id="Phobius"/>
    </source>
</evidence>
<sequence>MKNTPLLLWALALAVFAIITTELGIIGLLLQLVSQRSISATQVGLLVSTYAVVVAITGSFMTLLMSGWNKKHVLLGVMLLFVMSGGFQSHFKEVQGTKLHYSEPLVGATCWFCDSGSLASVWLSAEGATLRHTWLAWRGTGGWCQAGVNHPCNYGIRIHNYKDD</sequence>
<protein>
    <recommendedName>
        <fullName evidence="9">Major facilitator superfamily (MFS) profile domain-containing protein</fullName>
    </recommendedName>
</protein>
<reference evidence="8" key="1">
    <citation type="journal article" date="2019" name="Int. J. Syst. Evol. Microbiol.">
        <title>The Global Catalogue of Microorganisms (GCM) 10K type strain sequencing project: providing services to taxonomists for standard genome sequencing and annotation.</title>
        <authorList>
            <consortium name="The Broad Institute Genomics Platform"/>
            <consortium name="The Broad Institute Genome Sequencing Center for Infectious Disease"/>
            <person name="Wu L."/>
            <person name="Ma J."/>
        </authorList>
    </citation>
    <scope>NUCLEOTIDE SEQUENCE [LARGE SCALE GENOMIC DNA]</scope>
    <source>
        <strain evidence="8">CGMCC 1.15439</strain>
    </source>
</reference>
<name>A0ABQ1FWH9_9GAMM</name>
<accession>A0ABQ1FWH9</accession>
<evidence type="ECO:0000256" key="2">
    <source>
        <dbReference type="ARBA" id="ARBA00022475"/>
    </source>
</evidence>